<keyword evidence="12" id="KW-1185">Reference proteome</keyword>
<dbReference type="InterPro" id="IPR001509">
    <property type="entry name" value="Epimerase_deHydtase"/>
</dbReference>
<protein>
    <recommendedName>
        <fullName evidence="10">NAD-dependent epimerase/dehydratase domain-containing protein</fullName>
    </recommendedName>
</protein>
<keyword evidence="9" id="KW-0472">Membrane</keyword>
<dbReference type="Gene3D" id="1.10.630.10">
    <property type="entry name" value="Cytochrome P450"/>
    <property type="match status" value="1"/>
</dbReference>
<keyword evidence="9" id="KW-0812">Transmembrane</keyword>
<dbReference type="Pfam" id="PF01370">
    <property type="entry name" value="Epimerase"/>
    <property type="match status" value="1"/>
</dbReference>
<evidence type="ECO:0000256" key="5">
    <source>
        <dbReference type="ARBA" id="ARBA00023002"/>
    </source>
</evidence>
<evidence type="ECO:0000313" key="12">
    <source>
        <dbReference type="Proteomes" id="UP000037505"/>
    </source>
</evidence>
<evidence type="ECO:0000256" key="9">
    <source>
        <dbReference type="SAM" id="Phobius"/>
    </source>
</evidence>
<keyword evidence="5" id="KW-0560">Oxidoreductase</keyword>
<dbReference type="Pfam" id="PF00067">
    <property type="entry name" value="p450"/>
    <property type="match status" value="1"/>
</dbReference>
<dbReference type="OrthoDB" id="1470350at2759"/>
<evidence type="ECO:0000256" key="7">
    <source>
        <dbReference type="ARBA" id="ARBA00023033"/>
    </source>
</evidence>
<dbReference type="PRINTS" id="PR00463">
    <property type="entry name" value="EP450I"/>
</dbReference>
<dbReference type="GO" id="GO:0004497">
    <property type="term" value="F:monooxygenase activity"/>
    <property type="evidence" value="ECO:0007669"/>
    <property type="project" value="UniProtKB-KW"/>
</dbReference>
<dbReference type="SUPFAM" id="SSF48264">
    <property type="entry name" value="Cytochrome P450"/>
    <property type="match status" value="1"/>
</dbReference>
<dbReference type="Proteomes" id="UP000037505">
    <property type="component" value="Unassembled WGS sequence"/>
</dbReference>
<keyword evidence="3 8" id="KW-0349">Heme</keyword>
<keyword evidence="9" id="KW-1133">Transmembrane helix</keyword>
<keyword evidence="7" id="KW-0503">Monooxygenase</keyword>
<dbReference type="GO" id="GO:0020037">
    <property type="term" value="F:heme binding"/>
    <property type="evidence" value="ECO:0007669"/>
    <property type="project" value="InterPro"/>
</dbReference>
<dbReference type="Gene3D" id="3.40.50.720">
    <property type="entry name" value="NAD(P)-binding Rossmann-like Domain"/>
    <property type="match status" value="1"/>
</dbReference>
<evidence type="ECO:0000256" key="2">
    <source>
        <dbReference type="ARBA" id="ARBA00010617"/>
    </source>
</evidence>
<keyword evidence="4 8" id="KW-0479">Metal-binding</keyword>
<dbReference type="PRINTS" id="PR00385">
    <property type="entry name" value="P450"/>
</dbReference>
<dbReference type="InterPro" id="IPR036396">
    <property type="entry name" value="Cyt_P450_sf"/>
</dbReference>
<dbReference type="AlphaFoldDB" id="A0A0L1JA39"/>
<dbReference type="CDD" id="cd11061">
    <property type="entry name" value="CYP67-like"/>
    <property type="match status" value="1"/>
</dbReference>
<evidence type="ECO:0000256" key="1">
    <source>
        <dbReference type="ARBA" id="ARBA00001971"/>
    </source>
</evidence>
<organism evidence="11 12">
    <name type="scientific">Aspergillus nomiae NRRL (strain ATCC 15546 / NRRL 13137 / CBS 260.88 / M93)</name>
    <dbReference type="NCBI Taxonomy" id="1509407"/>
    <lineage>
        <taxon>Eukaryota</taxon>
        <taxon>Fungi</taxon>
        <taxon>Dikarya</taxon>
        <taxon>Ascomycota</taxon>
        <taxon>Pezizomycotina</taxon>
        <taxon>Eurotiomycetes</taxon>
        <taxon>Eurotiomycetidae</taxon>
        <taxon>Eurotiales</taxon>
        <taxon>Aspergillaceae</taxon>
        <taxon>Aspergillus</taxon>
        <taxon>Aspergillus subgen. Circumdati</taxon>
    </lineage>
</organism>
<comment type="cofactor">
    <cofactor evidence="1 8">
        <name>heme</name>
        <dbReference type="ChEBI" id="CHEBI:30413"/>
    </cofactor>
</comment>
<dbReference type="GeneID" id="26804509"/>
<proteinExistence type="inferred from homology"/>
<sequence>MKQQHVLLTGANGFIASHILSILLERGYAVTATVRSQEKAAAIIRTHPSWEGRITFAIVPDFTGRKPFNELFRNAEVPFVFVIHAASSVTLQADDMQKSVIEPAVLGVTELLESAHRYGGIDLKRFVFLSSVVTVLNSFQDIARPGRPYTEDDWNHVTAQQALERRDAALGYTVSKIQSERAAWEFMKTNSPAFDLTTMNPHFTTGPMIHPISGTSSINATNYLVIASLIDGVHKDGLSNVRFPHYNFVDVRDVARSHVDALTNPAAAGRRVLLVSELTTPQLVLNIIRKHFPALRERVPEGNPAQTLPDGVRPTDWDTRISQDILAKGAVDGQWSYISLEKSVLDTVQSLARTVLVLKMTTHKIPSWQPVSLRCDLPTMLLDLYLCLVLIFILGLLGVHYVAGYAKRWHLHDIPGPTIAGFSRIWLILQVRQGHRSLVVHDLHTRYGKIVRLAPNHISVADESAIQAIYGHGNGFLKSGFYNAFLNVDWSVFTTRSRAEHTRKRKIVSHAFSARSLAQVEQYAHNNMELLVRQWRKMIDSQAGSDARHAVIDARPWCNYLTFDIIGDLAFGAPFGMLERGDDTVSMRRGPNNLEVTLNAVEVLNHRSDVSATLGICPDLIPYAKWLPDPFFRQVDRRLDMEVSMAEKRGDLLAHLIDAEDQAGAKLGHRELTGEAVTLIAAGSDTSSSTLCALLYWVSSTPRVLWKLQLALDAAIPAEVDVPYLAMVKKITYLQWVIWETLRIHSTFGQGLPRQVPPDKGPVEICGHTFYPGDVLSVPGYTMHHAVDIWGADVEDFVPERWDPCRLTQRQKESFIPFSHGPRACIGRNLAEMELFVACATLFRLFDIRVERQGPLEVWEGWLRKPVSLQVGIRHRYPDARSF</sequence>
<dbReference type="InterPro" id="IPR002401">
    <property type="entry name" value="Cyt_P450_E_grp-I"/>
</dbReference>
<reference evidence="11 12" key="1">
    <citation type="submission" date="2014-06" db="EMBL/GenBank/DDBJ databases">
        <title>The Genome of the Aflatoxigenic Filamentous Fungus Aspergillus nomius.</title>
        <authorList>
            <person name="Moore M.G."/>
            <person name="Shannon B.M."/>
            <person name="Brian M.M."/>
        </authorList>
    </citation>
    <scope>NUCLEOTIDE SEQUENCE [LARGE SCALE GENOMIC DNA]</scope>
    <source>
        <strain evidence="11 12">NRRL 13137</strain>
    </source>
</reference>
<dbReference type="PROSITE" id="PS00086">
    <property type="entry name" value="CYTOCHROME_P450"/>
    <property type="match status" value="1"/>
</dbReference>
<gene>
    <name evidence="11" type="ORF">ANOM_002705</name>
</gene>
<feature type="domain" description="NAD-dependent epimerase/dehydratase" evidence="10">
    <location>
        <begin position="6"/>
        <end position="268"/>
    </location>
</feature>
<dbReference type="RefSeq" id="XP_015409483.1">
    <property type="nucleotide sequence ID" value="XM_015547962.1"/>
</dbReference>
<evidence type="ECO:0000313" key="11">
    <source>
        <dbReference type="EMBL" id="KNG88560.1"/>
    </source>
</evidence>
<keyword evidence="6 8" id="KW-0408">Iron</keyword>
<dbReference type="InterPro" id="IPR036291">
    <property type="entry name" value="NAD(P)-bd_dom_sf"/>
</dbReference>
<dbReference type="PANTHER" id="PTHR24305">
    <property type="entry name" value="CYTOCHROME P450"/>
    <property type="match status" value="1"/>
</dbReference>
<accession>A0A0L1JA39</accession>
<feature type="binding site" description="axial binding residue" evidence="8">
    <location>
        <position position="825"/>
    </location>
    <ligand>
        <name>heme</name>
        <dbReference type="ChEBI" id="CHEBI:30413"/>
    </ligand>
    <ligandPart>
        <name>Fe</name>
        <dbReference type="ChEBI" id="CHEBI:18248"/>
    </ligandPart>
</feature>
<dbReference type="STRING" id="1509407.A0A0L1JA39"/>
<feature type="transmembrane region" description="Helical" evidence="9">
    <location>
        <begin position="380"/>
        <end position="403"/>
    </location>
</feature>
<comment type="caution">
    <text evidence="11">The sequence shown here is derived from an EMBL/GenBank/DDBJ whole genome shotgun (WGS) entry which is preliminary data.</text>
</comment>
<dbReference type="SUPFAM" id="SSF51735">
    <property type="entry name" value="NAD(P)-binding Rossmann-fold domains"/>
    <property type="match status" value="1"/>
</dbReference>
<comment type="similarity">
    <text evidence="2">Belongs to the cytochrome P450 family.</text>
</comment>
<dbReference type="EMBL" id="JNOM01000050">
    <property type="protein sequence ID" value="KNG88560.1"/>
    <property type="molecule type" value="Genomic_DNA"/>
</dbReference>
<evidence type="ECO:0000259" key="10">
    <source>
        <dbReference type="Pfam" id="PF01370"/>
    </source>
</evidence>
<evidence type="ECO:0000256" key="3">
    <source>
        <dbReference type="ARBA" id="ARBA00022617"/>
    </source>
</evidence>
<name>A0A0L1JA39_ASPN3</name>
<dbReference type="GO" id="GO:0005506">
    <property type="term" value="F:iron ion binding"/>
    <property type="evidence" value="ECO:0007669"/>
    <property type="project" value="InterPro"/>
</dbReference>
<dbReference type="InterPro" id="IPR050121">
    <property type="entry name" value="Cytochrome_P450_monoxygenase"/>
</dbReference>
<dbReference type="InterPro" id="IPR001128">
    <property type="entry name" value="Cyt_P450"/>
</dbReference>
<dbReference type="InterPro" id="IPR017972">
    <property type="entry name" value="Cyt_P450_CS"/>
</dbReference>
<dbReference type="PANTHER" id="PTHR24305:SF29">
    <property type="entry name" value="BENZOATE-PARA-HYDROXYLASE"/>
    <property type="match status" value="1"/>
</dbReference>
<dbReference type="GO" id="GO:0016705">
    <property type="term" value="F:oxidoreductase activity, acting on paired donors, with incorporation or reduction of molecular oxygen"/>
    <property type="evidence" value="ECO:0007669"/>
    <property type="project" value="InterPro"/>
</dbReference>
<evidence type="ECO:0000256" key="8">
    <source>
        <dbReference type="PIRSR" id="PIRSR602401-1"/>
    </source>
</evidence>
<evidence type="ECO:0000256" key="6">
    <source>
        <dbReference type="ARBA" id="ARBA00023004"/>
    </source>
</evidence>
<evidence type="ECO:0000256" key="4">
    <source>
        <dbReference type="ARBA" id="ARBA00022723"/>
    </source>
</evidence>